<accession>A0A9W4MTL4</accession>
<dbReference type="OrthoDB" id="2152248at2759"/>
<reference evidence="2" key="1">
    <citation type="submission" date="2021-07" db="EMBL/GenBank/DDBJ databases">
        <authorList>
            <person name="Branca A.L. A."/>
        </authorList>
    </citation>
    <scope>NUCLEOTIDE SEQUENCE</scope>
</reference>
<protein>
    <recommendedName>
        <fullName evidence="4">AB hydrolase-1 domain-containing protein</fullName>
    </recommendedName>
</protein>
<dbReference type="GO" id="GO:0017000">
    <property type="term" value="P:antibiotic biosynthetic process"/>
    <property type="evidence" value="ECO:0007669"/>
    <property type="project" value="UniProtKB-ARBA"/>
</dbReference>
<dbReference type="EMBL" id="CAJVOS010000029">
    <property type="protein sequence ID" value="CAG8141267.1"/>
    <property type="molecule type" value="Genomic_DNA"/>
</dbReference>
<dbReference type="PANTHER" id="PTHR47381">
    <property type="entry name" value="ALPHA/BETA-HYDROLASES SUPERFAMILY PROTEIN"/>
    <property type="match status" value="1"/>
</dbReference>
<keyword evidence="3" id="KW-1185">Reference proteome</keyword>
<name>A0A9W4MTL4_PENOL</name>
<gene>
    <name evidence="2" type="ORF">POLS_LOCUS5804</name>
</gene>
<evidence type="ECO:0008006" key="4">
    <source>
        <dbReference type="Google" id="ProtNLM"/>
    </source>
</evidence>
<dbReference type="Gene3D" id="3.40.50.1820">
    <property type="entry name" value="alpha/beta hydrolase"/>
    <property type="match status" value="1"/>
</dbReference>
<dbReference type="PANTHER" id="PTHR47381:SF3">
    <property type="entry name" value="ALPHA_BETA-HYDROLASES SUPERFAMILY PROTEIN"/>
    <property type="match status" value="1"/>
</dbReference>
<dbReference type="GO" id="GO:0072330">
    <property type="term" value="P:monocarboxylic acid biosynthetic process"/>
    <property type="evidence" value="ECO:0007669"/>
    <property type="project" value="UniProtKB-ARBA"/>
</dbReference>
<feature type="region of interest" description="Disordered" evidence="1">
    <location>
        <begin position="1"/>
        <end position="30"/>
    </location>
</feature>
<organism evidence="2 3">
    <name type="scientific">Penicillium olsonii</name>
    <dbReference type="NCBI Taxonomy" id="99116"/>
    <lineage>
        <taxon>Eukaryota</taxon>
        <taxon>Fungi</taxon>
        <taxon>Dikarya</taxon>
        <taxon>Ascomycota</taxon>
        <taxon>Pezizomycotina</taxon>
        <taxon>Eurotiomycetes</taxon>
        <taxon>Eurotiomycetidae</taxon>
        <taxon>Eurotiales</taxon>
        <taxon>Aspergillaceae</taxon>
        <taxon>Penicillium</taxon>
    </lineage>
</organism>
<evidence type="ECO:0000313" key="2">
    <source>
        <dbReference type="EMBL" id="CAG8141267.1"/>
    </source>
</evidence>
<dbReference type="InterPro" id="IPR029058">
    <property type="entry name" value="AB_hydrolase_fold"/>
</dbReference>
<dbReference type="Proteomes" id="UP001153618">
    <property type="component" value="Unassembled WGS sequence"/>
</dbReference>
<dbReference type="SUPFAM" id="SSF53474">
    <property type="entry name" value="alpha/beta-Hydrolases"/>
    <property type="match status" value="1"/>
</dbReference>
<proteinExistence type="predicted"/>
<dbReference type="AlphaFoldDB" id="A0A9W4MTL4"/>
<evidence type="ECO:0000313" key="3">
    <source>
        <dbReference type="Proteomes" id="UP001153618"/>
    </source>
</evidence>
<sequence>MASTRAGQWPSAGPHTPEIRHPPTLSNLQPAHITMTDPFKSFDDSTQAKPPAVSRNVFAIAGISVTVFGLQELRAEASEVACLWLLHPRLGTQKRMIRVANATITDWNTRNKDTPSAKGLIAVAFDQRNHGSREIEPLANESWKKGNPRHAQDMFSIFQGTARDTSVLMDYIAAYTFPRGEHKITENLVLGVSLGGHAAWSCLLHEPRITAGVVIIGCPDYINLMADRARLSKLPSWTKSDPPGAEILGSEALPASFLDTVKRLDPASMMLQHVDCGPSTGPLREGPLPQASESEQQVLRPILNRTLAGKRILNLSGGIDKLVPYHRGQLFLDWFKKTIAPDGWYGDGAVSFEDIIDEAAGHEVTDKMIDQAVRFISETLAPGSDATGRGSVRESKM</sequence>
<comment type="caution">
    <text evidence="2">The sequence shown here is derived from an EMBL/GenBank/DDBJ whole genome shotgun (WGS) entry which is preliminary data.</text>
</comment>
<evidence type="ECO:0000256" key="1">
    <source>
        <dbReference type="SAM" id="MobiDB-lite"/>
    </source>
</evidence>